<dbReference type="GO" id="GO:0003677">
    <property type="term" value="F:DNA binding"/>
    <property type="evidence" value="ECO:0007669"/>
    <property type="project" value="InterPro"/>
</dbReference>
<dbReference type="PIRSF" id="PIRSF033490">
    <property type="entry name" value="MazF"/>
    <property type="match status" value="1"/>
</dbReference>
<evidence type="ECO:0000313" key="1">
    <source>
        <dbReference type="EMBL" id="QTA81461.1"/>
    </source>
</evidence>
<dbReference type="InterPro" id="IPR011067">
    <property type="entry name" value="Plasmid_toxin/cell-grow_inhib"/>
</dbReference>
<dbReference type="KEGG" id="dli:dnl_37980"/>
<sequence length="101" mass="11284">MNISRGDIWKVNLDPTVGSEIKKSRPVVVISSDAVGLLPIKLVAPLTEWKDYLANNIWHVKVLPDSSNGLTKTSAVDTLQLRGLDKQRFIEKLVCHQYPTC</sequence>
<reference evidence="1" key="1">
    <citation type="journal article" date="2021" name="Microb. Physiol.">
        <title>Proteogenomic Insights into the Physiology of Marine, Sulfate-Reducing, Filamentous Desulfonema limicola and Desulfonema magnum.</title>
        <authorList>
            <person name="Schnaars V."/>
            <person name="Wohlbrand L."/>
            <person name="Scheve S."/>
            <person name="Hinrichs C."/>
            <person name="Reinhardt R."/>
            <person name="Rabus R."/>
        </authorList>
    </citation>
    <scope>NUCLEOTIDE SEQUENCE</scope>
    <source>
        <strain evidence="1">5ac10</strain>
    </source>
</reference>
<dbReference type="InterPro" id="IPR003477">
    <property type="entry name" value="PemK-like"/>
</dbReference>
<dbReference type="AlphaFoldDB" id="A0A975GHH6"/>
<dbReference type="GO" id="GO:0016075">
    <property type="term" value="P:rRNA catabolic process"/>
    <property type="evidence" value="ECO:0007669"/>
    <property type="project" value="TreeGrafter"/>
</dbReference>
<dbReference type="PANTHER" id="PTHR33988">
    <property type="entry name" value="ENDORIBONUCLEASE MAZF-RELATED"/>
    <property type="match status" value="1"/>
</dbReference>
<dbReference type="GO" id="GO:0006402">
    <property type="term" value="P:mRNA catabolic process"/>
    <property type="evidence" value="ECO:0007669"/>
    <property type="project" value="TreeGrafter"/>
</dbReference>
<dbReference type="GO" id="GO:0004521">
    <property type="term" value="F:RNA endonuclease activity"/>
    <property type="evidence" value="ECO:0007669"/>
    <property type="project" value="TreeGrafter"/>
</dbReference>
<dbReference type="Proteomes" id="UP000663720">
    <property type="component" value="Chromosome"/>
</dbReference>
<proteinExistence type="predicted"/>
<gene>
    <name evidence="1" type="ORF">dnl_37980</name>
</gene>
<organism evidence="1 2">
    <name type="scientific">Desulfonema limicola</name>
    <dbReference type="NCBI Taxonomy" id="45656"/>
    <lineage>
        <taxon>Bacteria</taxon>
        <taxon>Pseudomonadati</taxon>
        <taxon>Thermodesulfobacteriota</taxon>
        <taxon>Desulfobacteria</taxon>
        <taxon>Desulfobacterales</taxon>
        <taxon>Desulfococcaceae</taxon>
        <taxon>Desulfonema</taxon>
    </lineage>
</organism>
<dbReference type="Pfam" id="PF02452">
    <property type="entry name" value="PemK_toxin"/>
    <property type="match status" value="1"/>
</dbReference>
<evidence type="ECO:0000313" key="2">
    <source>
        <dbReference type="Proteomes" id="UP000663720"/>
    </source>
</evidence>
<dbReference type="RefSeq" id="WP_207687490.1">
    <property type="nucleotide sequence ID" value="NZ_CP061799.1"/>
</dbReference>
<dbReference type="EMBL" id="CP061799">
    <property type="protein sequence ID" value="QTA81461.1"/>
    <property type="molecule type" value="Genomic_DNA"/>
</dbReference>
<dbReference type="Gene3D" id="2.30.30.110">
    <property type="match status" value="1"/>
</dbReference>
<dbReference type="SUPFAM" id="SSF50118">
    <property type="entry name" value="Cell growth inhibitor/plasmid maintenance toxic component"/>
    <property type="match status" value="1"/>
</dbReference>
<accession>A0A975GHH6</accession>
<name>A0A975GHH6_9BACT</name>
<keyword evidence="2" id="KW-1185">Reference proteome</keyword>
<protein>
    <submittedName>
        <fullName evidence="1">Toxin-antitoxin system, toxin component, mRNA interferase PemK/MazF-like</fullName>
    </submittedName>
</protein>
<dbReference type="PANTHER" id="PTHR33988:SF2">
    <property type="entry name" value="ENDORIBONUCLEASE MAZF"/>
    <property type="match status" value="1"/>
</dbReference>